<organism evidence="8 9">
    <name type="scientific">Malassezia pachydermatis</name>
    <dbReference type="NCBI Taxonomy" id="77020"/>
    <lineage>
        <taxon>Eukaryota</taxon>
        <taxon>Fungi</taxon>
        <taxon>Dikarya</taxon>
        <taxon>Basidiomycota</taxon>
        <taxon>Ustilaginomycotina</taxon>
        <taxon>Malasseziomycetes</taxon>
        <taxon>Malasseziales</taxon>
        <taxon>Malasseziaceae</taxon>
        <taxon>Malassezia</taxon>
    </lineage>
</organism>
<keyword evidence="2" id="KW-0813">Transport</keyword>
<dbReference type="PANTHER" id="PTHR45649">
    <property type="entry name" value="AMINO-ACID PERMEASE BAT1"/>
    <property type="match status" value="1"/>
</dbReference>
<feature type="transmembrane region" description="Helical" evidence="7">
    <location>
        <begin position="185"/>
        <end position="208"/>
    </location>
</feature>
<evidence type="ECO:0000256" key="2">
    <source>
        <dbReference type="ARBA" id="ARBA00022448"/>
    </source>
</evidence>
<dbReference type="GO" id="GO:0022857">
    <property type="term" value="F:transmembrane transporter activity"/>
    <property type="evidence" value="ECO:0007669"/>
    <property type="project" value="InterPro"/>
</dbReference>
<feature type="region of interest" description="Disordered" evidence="6">
    <location>
        <begin position="505"/>
        <end position="526"/>
    </location>
</feature>
<proteinExistence type="predicted"/>
<dbReference type="OrthoDB" id="3900342at2759"/>
<protein>
    <submittedName>
        <fullName evidence="8">Gaba permease</fullName>
    </submittedName>
</protein>
<feature type="transmembrane region" description="Helical" evidence="7">
    <location>
        <begin position="397"/>
        <end position="419"/>
    </location>
</feature>
<evidence type="ECO:0000313" key="9">
    <source>
        <dbReference type="Proteomes" id="UP000037751"/>
    </source>
</evidence>
<keyword evidence="5 7" id="KW-0472">Membrane</keyword>
<dbReference type="RefSeq" id="XP_017991087.1">
    <property type="nucleotide sequence ID" value="XM_018134535.1"/>
</dbReference>
<evidence type="ECO:0000256" key="3">
    <source>
        <dbReference type="ARBA" id="ARBA00022692"/>
    </source>
</evidence>
<name>A0A0M9VNS1_9BASI</name>
<feature type="transmembrane region" description="Helical" evidence="7">
    <location>
        <begin position="154"/>
        <end position="173"/>
    </location>
</feature>
<dbReference type="Gene3D" id="1.20.1740.10">
    <property type="entry name" value="Amino acid/polyamine transporter I"/>
    <property type="match status" value="1"/>
</dbReference>
<accession>A0A0M9VNS1</accession>
<evidence type="ECO:0000256" key="6">
    <source>
        <dbReference type="SAM" id="MobiDB-lite"/>
    </source>
</evidence>
<evidence type="ECO:0000256" key="4">
    <source>
        <dbReference type="ARBA" id="ARBA00022989"/>
    </source>
</evidence>
<feature type="transmembrane region" description="Helical" evidence="7">
    <location>
        <begin position="228"/>
        <end position="251"/>
    </location>
</feature>
<dbReference type="PANTHER" id="PTHR45649:SF14">
    <property type="entry name" value="GABA PERMEASE"/>
    <property type="match status" value="1"/>
</dbReference>
<keyword evidence="9" id="KW-1185">Reference proteome</keyword>
<gene>
    <name evidence="8" type="ORF">Malapachy_0001</name>
</gene>
<evidence type="ECO:0000256" key="5">
    <source>
        <dbReference type="ARBA" id="ARBA00023136"/>
    </source>
</evidence>
<feature type="transmembrane region" description="Helical" evidence="7">
    <location>
        <begin position="439"/>
        <end position="461"/>
    </location>
</feature>
<evidence type="ECO:0000313" key="8">
    <source>
        <dbReference type="EMBL" id="KOS13455.1"/>
    </source>
</evidence>
<keyword evidence="4 7" id="KW-1133">Transmembrane helix</keyword>
<dbReference type="PIRSF" id="PIRSF006060">
    <property type="entry name" value="AA_transporter"/>
    <property type="match status" value="1"/>
</dbReference>
<evidence type="ECO:0000256" key="7">
    <source>
        <dbReference type="SAM" id="Phobius"/>
    </source>
</evidence>
<feature type="transmembrane region" description="Helical" evidence="7">
    <location>
        <begin position="263"/>
        <end position="285"/>
    </location>
</feature>
<comment type="caution">
    <text evidence="8">The sequence shown here is derived from an EMBL/GenBank/DDBJ whole genome shotgun (WGS) entry which is preliminary data.</text>
</comment>
<reference evidence="8 9" key="1">
    <citation type="submission" date="2015-07" db="EMBL/GenBank/DDBJ databases">
        <title>Draft Genome Sequence of Malassezia furfur CBS1878 and Malassezia pachydermatis CBS1879.</title>
        <authorList>
            <person name="Triana S."/>
            <person name="Ohm R."/>
            <person name="Gonzalez A."/>
            <person name="DeCock H."/>
            <person name="Restrepo S."/>
            <person name="Celis A."/>
        </authorList>
    </citation>
    <scope>NUCLEOTIDE SEQUENCE [LARGE SCALE GENOMIC DNA]</scope>
    <source>
        <strain evidence="8 9">CBS 1879</strain>
    </source>
</reference>
<dbReference type="GO" id="GO:0016020">
    <property type="term" value="C:membrane"/>
    <property type="evidence" value="ECO:0007669"/>
    <property type="project" value="UniProtKB-SubCell"/>
</dbReference>
<feature type="transmembrane region" description="Helical" evidence="7">
    <location>
        <begin position="110"/>
        <end position="134"/>
    </location>
</feature>
<dbReference type="GO" id="GO:0006865">
    <property type="term" value="P:amino acid transport"/>
    <property type="evidence" value="ECO:0007669"/>
    <property type="project" value="InterPro"/>
</dbReference>
<dbReference type="InterPro" id="IPR002293">
    <property type="entry name" value="AA/rel_permease1"/>
</dbReference>
<dbReference type="Proteomes" id="UP000037751">
    <property type="component" value="Unassembled WGS sequence"/>
</dbReference>
<keyword evidence="3 7" id="KW-0812">Transmembrane</keyword>
<dbReference type="PROSITE" id="PS00218">
    <property type="entry name" value="AMINO_ACID_PERMEASE_1"/>
    <property type="match status" value="1"/>
</dbReference>
<feature type="transmembrane region" description="Helical" evidence="7">
    <location>
        <begin position="29"/>
        <end position="52"/>
    </location>
</feature>
<evidence type="ECO:0000256" key="1">
    <source>
        <dbReference type="ARBA" id="ARBA00004141"/>
    </source>
</evidence>
<dbReference type="STRING" id="77020.A0A0M9VNS1"/>
<feature type="transmembrane region" description="Helical" evidence="7">
    <location>
        <begin position="371"/>
        <end position="391"/>
    </location>
</feature>
<comment type="subcellular location">
    <subcellularLocation>
        <location evidence="1">Membrane</location>
        <topology evidence="1">Multi-pass membrane protein</topology>
    </subcellularLocation>
</comment>
<dbReference type="Pfam" id="PF13520">
    <property type="entry name" value="AA_permease_2"/>
    <property type="match status" value="1"/>
</dbReference>
<sequence>MGKSKEERAAEEAAHLEAMGQKQELHKNFSFLSLLGLAFAILNSWTALSVSMQVSLPSGGPSSVIWGLITAGVGNLCVSLSLGEFLSAYPIASGQYYWTACVCPPKYRGFMSYFVGWLSAGGWVAMNATGPLLGSQLITGLIYIMDKTYEPQRWQQFCLYLAFAFIGFFVNVFGNRLLPIIDKVAFYWSLTGFIMTSITVLACASPEYPTGTWVYTRFVNETGWPNGFAWLLGLLQGAFGLAAYDSVAHMIEEIPKPRKQGPLVMVCAVLIGIMTGFLFLSSVLFGSGGERNLQSLIDAASETALITIYEIATNNRAGAVCLTMFPLICMVFTTTSLFTASSRMVYAFARDDGLFFSKDLAKVDKHLHSPVNALCLSLVGVIIFGCVYIGSASAFNAISSAAVVWLNLSYIIPIGVNLFSGRKLLPDRPFRLPNTLGYLLNIVGLLYVTLTTVLFHFPPFLPVTGDNMNYCVVAFAILEILCLGWWLLYAMRHYKGPAVEGIMPGTAPGKQPDEMLVTKADGEKPF</sequence>
<dbReference type="AlphaFoldDB" id="A0A0M9VNS1"/>
<dbReference type="InterPro" id="IPR004840">
    <property type="entry name" value="Amino_acid_permease_CS"/>
</dbReference>
<feature type="transmembrane region" description="Helical" evidence="7">
    <location>
        <begin position="317"/>
        <end position="340"/>
    </location>
</feature>
<dbReference type="EMBL" id="LGAV01000006">
    <property type="protein sequence ID" value="KOS13455.1"/>
    <property type="molecule type" value="Genomic_DNA"/>
</dbReference>
<dbReference type="GeneID" id="28726410"/>
<feature type="transmembrane region" description="Helical" evidence="7">
    <location>
        <begin position="467"/>
        <end position="488"/>
    </location>
</feature>
<dbReference type="VEuPathDB" id="FungiDB:Malapachy_0001"/>